<evidence type="ECO:0000313" key="3">
    <source>
        <dbReference type="EMBL" id="OAY71410.1"/>
    </source>
</evidence>
<evidence type="ECO:0000313" key="4">
    <source>
        <dbReference type="Proteomes" id="UP000092600"/>
    </source>
</evidence>
<dbReference type="PANTHER" id="PTHR31827:SF1">
    <property type="entry name" value="EMB|CAB89363.1"/>
    <property type="match status" value="1"/>
</dbReference>
<dbReference type="Proteomes" id="UP000092600">
    <property type="component" value="Unassembled WGS sequence"/>
</dbReference>
<comment type="caution">
    <text evidence="3">The sequence shown here is derived from an EMBL/GenBank/DDBJ whole genome shotgun (WGS) entry which is preliminary data.</text>
</comment>
<organism evidence="3 4">
    <name type="scientific">Ananas comosus</name>
    <name type="common">Pineapple</name>
    <name type="synonym">Ananas ananas</name>
    <dbReference type="NCBI Taxonomy" id="4615"/>
    <lineage>
        <taxon>Eukaryota</taxon>
        <taxon>Viridiplantae</taxon>
        <taxon>Streptophyta</taxon>
        <taxon>Embryophyta</taxon>
        <taxon>Tracheophyta</taxon>
        <taxon>Spermatophyta</taxon>
        <taxon>Magnoliopsida</taxon>
        <taxon>Liliopsida</taxon>
        <taxon>Poales</taxon>
        <taxon>Bromeliaceae</taxon>
        <taxon>Bromelioideae</taxon>
        <taxon>Ananas</taxon>
    </lineage>
</organism>
<evidence type="ECO:0000259" key="2">
    <source>
        <dbReference type="Pfam" id="PF24906"/>
    </source>
</evidence>
<dbReference type="EMBL" id="LSRQ01003488">
    <property type="protein sequence ID" value="OAY71410.1"/>
    <property type="molecule type" value="Genomic_DNA"/>
</dbReference>
<accession>A0A199V3G6</accession>
<protein>
    <submittedName>
        <fullName evidence="3">Putative WRKY transcription factor 19</fullName>
    </submittedName>
</protein>
<feature type="region of interest" description="Disordered" evidence="1">
    <location>
        <begin position="347"/>
        <end position="370"/>
    </location>
</feature>
<dbReference type="PANTHER" id="PTHR31827">
    <property type="entry name" value="EMB|CAB89363.1"/>
    <property type="match status" value="1"/>
</dbReference>
<sequence length="447" mass="48158">MLRFDDLSAVLVDVAARKIAKYLNPEKSCWAWATRDFITRQTWPDLLLCGYDSFFTKLSAINFTLQLASTNLSAKGRNPITPISTAEMKNSGNLDDTTFCLSLSEKPNRTAYSKSSYLPSSHDDGCQLVLGLGPAPAFYSKSKESASSISQSWDSDSDCEMLELGLSQGKHLPVPVVDECSTSAKRSAGGYMPSSLFPPRLENFSNSEAMPNRCVQTNLGGNLNANRHCMIDYTAGIVLGSQVRQNTKHQYPKKCMFQGCSKGARGKSKLCIAHGGSQRCQKPGCNKGAESRTAFCKAHGGGKRCQKLGCIKTAEGLCAAPASQQEREAGKRENMIGLGLFHGIVPPSTVGSNADEERSSSSVTSGLNDNYTNTSAKVWEGQLRIPPQVLVPTSMKTSSSRLTLTGIKREDHFKSFEIVAPEGRVHGGSLISLLKGSPTNSAADGME</sequence>
<dbReference type="STRING" id="4615.A0A199V3G6"/>
<dbReference type="AlphaFoldDB" id="A0A199V3G6"/>
<evidence type="ECO:0000256" key="1">
    <source>
        <dbReference type="SAM" id="MobiDB-lite"/>
    </source>
</evidence>
<reference evidence="3 4" key="1">
    <citation type="journal article" date="2016" name="DNA Res.">
        <title>The draft genome of MD-2 pineapple using hybrid error correction of long reads.</title>
        <authorList>
            <person name="Redwan R.M."/>
            <person name="Saidin A."/>
            <person name="Kumar S.V."/>
        </authorList>
    </citation>
    <scope>NUCLEOTIDE SEQUENCE [LARGE SCALE GENOMIC DNA]</scope>
    <source>
        <strain evidence="4">cv. MD2</strain>
        <tissue evidence="3">Leaf</tissue>
    </source>
</reference>
<gene>
    <name evidence="3" type="ORF">ACMD2_07814</name>
</gene>
<dbReference type="Pfam" id="PF24906">
    <property type="entry name" value="Zf_WRKY19"/>
    <property type="match status" value="1"/>
</dbReference>
<proteinExistence type="predicted"/>
<feature type="compositionally biased region" description="Polar residues" evidence="1">
    <location>
        <begin position="360"/>
        <end position="370"/>
    </location>
</feature>
<name>A0A199V3G6_ANACO</name>
<feature type="domain" description="WRKY19-like zinc finger" evidence="2">
    <location>
        <begin position="279"/>
        <end position="301"/>
    </location>
</feature>
<dbReference type="InterPro" id="IPR056866">
    <property type="entry name" value="Znf_WRKY19"/>
</dbReference>